<evidence type="ECO:0000256" key="3">
    <source>
        <dbReference type="ARBA" id="ARBA00004910"/>
    </source>
</evidence>
<dbReference type="Gene3D" id="3.40.430.10">
    <property type="entry name" value="Dihydrofolate Reductase, subunit A"/>
    <property type="match status" value="1"/>
</dbReference>
<feature type="binding site" evidence="17">
    <location>
        <position position="153"/>
    </location>
    <ligand>
        <name>NADP(+)</name>
        <dbReference type="ChEBI" id="CHEBI:58349"/>
    </ligand>
</feature>
<dbReference type="SUPFAM" id="SSF53597">
    <property type="entry name" value="Dihydrofolate reductase-like"/>
    <property type="match status" value="1"/>
</dbReference>
<dbReference type="InterPro" id="IPR050765">
    <property type="entry name" value="Riboflavin_Biosynth_HTPR"/>
</dbReference>
<feature type="binding site" evidence="17">
    <location>
        <position position="169"/>
    </location>
    <ligand>
        <name>NADP(+)</name>
        <dbReference type="ChEBI" id="CHEBI:58349"/>
    </ligand>
</feature>
<evidence type="ECO:0000256" key="7">
    <source>
        <dbReference type="ARBA" id="ARBA00022723"/>
    </source>
</evidence>
<dbReference type="UniPathway" id="UPA00275">
    <property type="reaction ID" value="UER00401"/>
</dbReference>
<reference evidence="20 21" key="1">
    <citation type="submission" date="2019-03" db="EMBL/GenBank/DDBJ databases">
        <title>Genomic Encyclopedia of Type Strains, Phase IV (KMG-IV): sequencing the most valuable type-strain genomes for metagenomic binning, comparative biology and taxonomic classification.</title>
        <authorList>
            <person name="Goeker M."/>
        </authorList>
    </citation>
    <scope>NUCLEOTIDE SEQUENCE [LARGE SCALE GENOMIC DNA]</scope>
    <source>
        <strain evidence="20 21">DSM 100013</strain>
    </source>
</reference>
<evidence type="ECO:0000256" key="9">
    <source>
        <dbReference type="ARBA" id="ARBA00022833"/>
    </source>
</evidence>
<feature type="binding site" evidence="17">
    <location>
        <position position="183"/>
    </location>
    <ligand>
        <name>substrate</name>
    </ligand>
</feature>
<dbReference type="InterPro" id="IPR011549">
    <property type="entry name" value="RibD_C"/>
</dbReference>
<sequence length="368" mass="40718">MDIKYMRRAIDLAKGGWSKVKPNPLVGAVIVKDDIVLAEGYHHYFGGDHAEVDALKKINYIAEGATIYVSLEPCSHYGKTPPCVEAIIKSKISKVVVAMEDPNPLVAGRGIKILRDNGIEVISGILEEEAKKLNEIFIKYITTKKPFLILKSAITLDGKIASKTGNSKWITGEESRAYTHHIRNRVSGIMVGVSTVIYDDPQLNTRINGREDVSNPIRIIVDDQNIRIPLDSNVVRTTNEQKTIVVTTVNAETEKIEKLKSLGVDVILTKDKNGQVDLEELMNELGEKKIDSVLLEGGGTLNYSALESGIVDKVMYFIAPKILGGRDAITSIEGEGIDKVDDAFKIDDISIKRFDKDILVEGYVRKER</sequence>
<evidence type="ECO:0000259" key="19">
    <source>
        <dbReference type="PROSITE" id="PS51747"/>
    </source>
</evidence>
<evidence type="ECO:0000256" key="12">
    <source>
        <dbReference type="ARBA" id="ARBA00023268"/>
    </source>
</evidence>
<keyword evidence="12" id="KW-0511">Multifunctional enzyme</keyword>
<feature type="active site" description="Proton donor" evidence="16">
    <location>
        <position position="51"/>
    </location>
</feature>
<feature type="binding site" evidence="17">
    <location>
        <position position="296"/>
    </location>
    <ligand>
        <name>substrate</name>
    </ligand>
</feature>
<keyword evidence="7 15" id="KW-0479">Metal-binding</keyword>
<dbReference type="GO" id="GO:0008835">
    <property type="term" value="F:diaminohydroxyphosphoribosylaminopyrimidine deaminase activity"/>
    <property type="evidence" value="ECO:0007669"/>
    <property type="project" value="UniProtKB-EC"/>
</dbReference>
<gene>
    <name evidence="20" type="ORF">EDD79_10646</name>
</gene>
<feature type="binding site" evidence="17">
    <location>
        <position position="199"/>
    </location>
    <ligand>
        <name>NADP(+)</name>
        <dbReference type="ChEBI" id="CHEBI:58349"/>
    </ligand>
</feature>
<feature type="binding site" evidence="18">
    <location>
        <position position="74"/>
    </location>
    <ligand>
        <name>Zn(2+)</name>
        <dbReference type="ChEBI" id="CHEBI:29105"/>
        <note>catalytic</note>
    </ligand>
</feature>
<dbReference type="SUPFAM" id="SSF53927">
    <property type="entry name" value="Cytidine deaminase-like"/>
    <property type="match status" value="1"/>
</dbReference>
<dbReference type="PROSITE" id="PS00903">
    <property type="entry name" value="CYT_DCMP_DEAMINASES_1"/>
    <property type="match status" value="1"/>
</dbReference>
<dbReference type="CDD" id="cd01284">
    <property type="entry name" value="Riboflavin_deaminase-reductase"/>
    <property type="match status" value="1"/>
</dbReference>
<dbReference type="Pfam" id="PF00383">
    <property type="entry name" value="dCMP_cyt_deam_1"/>
    <property type="match status" value="1"/>
</dbReference>
<feature type="binding site" evidence="17">
    <location>
        <begin position="298"/>
        <end position="304"/>
    </location>
    <ligand>
        <name>NADP(+)</name>
        <dbReference type="ChEBI" id="CHEBI:58349"/>
    </ligand>
</feature>
<evidence type="ECO:0000313" key="21">
    <source>
        <dbReference type="Proteomes" id="UP000295504"/>
    </source>
</evidence>
<keyword evidence="21" id="KW-1185">Reference proteome</keyword>
<feature type="binding site" evidence="17">
    <location>
        <position position="167"/>
    </location>
    <ligand>
        <name>substrate</name>
    </ligand>
</feature>
<evidence type="ECO:0000256" key="17">
    <source>
        <dbReference type="PIRSR" id="PIRSR006769-2"/>
    </source>
</evidence>
<dbReference type="EC" id="3.5.4.26" evidence="15"/>
<evidence type="ECO:0000256" key="10">
    <source>
        <dbReference type="ARBA" id="ARBA00022857"/>
    </source>
</evidence>
<keyword evidence="6 15" id="KW-0686">Riboflavin biosynthesis</keyword>
<feature type="binding site" evidence="17">
    <location>
        <position position="195"/>
    </location>
    <ligand>
        <name>NADP(+)</name>
        <dbReference type="ChEBI" id="CHEBI:58349"/>
    </ligand>
</feature>
<dbReference type="InterPro" id="IPR016193">
    <property type="entry name" value="Cytidine_deaminase-like"/>
</dbReference>
<name>A0A4R2SXC1_9FIRM</name>
<dbReference type="EC" id="1.1.1.193" evidence="15"/>
<comment type="similarity">
    <text evidence="5 15">In the C-terminal section; belongs to the HTP reductase family.</text>
</comment>
<comment type="cofactor">
    <cofactor evidence="15 18">
        <name>Zn(2+)</name>
        <dbReference type="ChEBI" id="CHEBI:29105"/>
    </cofactor>
    <text evidence="15 18">Binds 1 zinc ion.</text>
</comment>
<feature type="binding site" evidence="17">
    <location>
        <position position="203"/>
    </location>
    <ligand>
        <name>substrate</name>
    </ligand>
</feature>
<evidence type="ECO:0000256" key="14">
    <source>
        <dbReference type="ARBA" id="ARBA00049886"/>
    </source>
</evidence>
<comment type="pathway">
    <text evidence="3 15">Cofactor biosynthesis; riboflavin biosynthesis; 5-amino-6-(D-ribitylamino)uracil from GTP: step 3/4.</text>
</comment>
<dbReference type="InterPro" id="IPR002734">
    <property type="entry name" value="RibDG_C"/>
</dbReference>
<comment type="catalytic activity">
    <reaction evidence="14 15">
        <text>2,5-diamino-6-hydroxy-4-(5-phosphoribosylamino)-pyrimidine + H2O + H(+) = 5-amino-6-(5-phospho-D-ribosylamino)uracil + NH4(+)</text>
        <dbReference type="Rhea" id="RHEA:21868"/>
        <dbReference type="ChEBI" id="CHEBI:15377"/>
        <dbReference type="ChEBI" id="CHEBI:15378"/>
        <dbReference type="ChEBI" id="CHEBI:28938"/>
        <dbReference type="ChEBI" id="CHEBI:58453"/>
        <dbReference type="ChEBI" id="CHEBI:58614"/>
        <dbReference type="EC" id="3.5.4.26"/>
    </reaction>
</comment>
<organism evidence="20 21">
    <name type="scientific">Serpentinicella alkaliphila</name>
    <dbReference type="NCBI Taxonomy" id="1734049"/>
    <lineage>
        <taxon>Bacteria</taxon>
        <taxon>Bacillati</taxon>
        <taxon>Bacillota</taxon>
        <taxon>Clostridia</taxon>
        <taxon>Peptostreptococcales</taxon>
        <taxon>Natronincolaceae</taxon>
        <taxon>Serpentinicella</taxon>
    </lineage>
</organism>
<accession>A0A4R2SXC1</accession>
<evidence type="ECO:0000256" key="13">
    <source>
        <dbReference type="ARBA" id="ARBA00049861"/>
    </source>
</evidence>
<feature type="domain" description="CMP/dCMP-type deaminase" evidence="19">
    <location>
        <begin position="1"/>
        <end position="122"/>
    </location>
</feature>
<dbReference type="FunFam" id="3.40.140.10:FF:000025">
    <property type="entry name" value="Riboflavin biosynthesis protein RibD"/>
    <property type="match status" value="1"/>
</dbReference>
<dbReference type="InterPro" id="IPR024072">
    <property type="entry name" value="DHFR-like_dom_sf"/>
</dbReference>
<dbReference type="PANTHER" id="PTHR38011:SF7">
    <property type="entry name" value="2,5-DIAMINO-6-RIBOSYLAMINO-4(3H)-PYRIMIDINONE 5'-PHOSPHATE REDUCTASE"/>
    <property type="match status" value="1"/>
</dbReference>
<dbReference type="GO" id="GO:0009231">
    <property type="term" value="P:riboflavin biosynthetic process"/>
    <property type="evidence" value="ECO:0007669"/>
    <property type="project" value="UniProtKB-UniPathway"/>
</dbReference>
<dbReference type="PIRSF" id="PIRSF006769">
    <property type="entry name" value="RibD"/>
    <property type="match status" value="1"/>
</dbReference>
<feature type="binding site" evidence="17">
    <location>
        <position position="206"/>
    </location>
    <ligand>
        <name>substrate</name>
    </ligand>
</feature>
<dbReference type="RefSeq" id="WP_207667941.1">
    <property type="nucleotide sequence ID" value="NZ_CP058648.1"/>
</dbReference>
<dbReference type="PROSITE" id="PS51747">
    <property type="entry name" value="CYT_DCMP_DEAMINASES_2"/>
    <property type="match status" value="1"/>
</dbReference>
<dbReference type="InterPro" id="IPR004794">
    <property type="entry name" value="Eubact_RibD"/>
</dbReference>
<evidence type="ECO:0000256" key="15">
    <source>
        <dbReference type="PIRNR" id="PIRNR006769"/>
    </source>
</evidence>
<evidence type="ECO:0000256" key="11">
    <source>
        <dbReference type="ARBA" id="ARBA00023002"/>
    </source>
</evidence>
<evidence type="ECO:0000313" key="20">
    <source>
        <dbReference type="EMBL" id="TCP95137.1"/>
    </source>
</evidence>
<evidence type="ECO:0000256" key="6">
    <source>
        <dbReference type="ARBA" id="ARBA00022619"/>
    </source>
</evidence>
<comment type="pathway">
    <text evidence="2 15">Cofactor biosynthesis; riboflavin biosynthesis; 5-amino-6-(D-ribitylamino)uracil from GTP: step 2/4.</text>
</comment>
<comment type="catalytic activity">
    <reaction evidence="13 15">
        <text>5-amino-6-(5-phospho-D-ribitylamino)uracil + NADP(+) = 5-amino-6-(5-phospho-D-ribosylamino)uracil + NADPH + H(+)</text>
        <dbReference type="Rhea" id="RHEA:17845"/>
        <dbReference type="ChEBI" id="CHEBI:15378"/>
        <dbReference type="ChEBI" id="CHEBI:57783"/>
        <dbReference type="ChEBI" id="CHEBI:58349"/>
        <dbReference type="ChEBI" id="CHEBI:58421"/>
        <dbReference type="ChEBI" id="CHEBI:58453"/>
        <dbReference type="EC" id="1.1.1.193"/>
    </reaction>
</comment>
<dbReference type="GO" id="GO:0008270">
    <property type="term" value="F:zinc ion binding"/>
    <property type="evidence" value="ECO:0007669"/>
    <property type="project" value="InterPro"/>
</dbReference>
<dbReference type="Proteomes" id="UP000295504">
    <property type="component" value="Unassembled WGS sequence"/>
</dbReference>
<evidence type="ECO:0000256" key="1">
    <source>
        <dbReference type="ARBA" id="ARBA00002151"/>
    </source>
</evidence>
<dbReference type="Pfam" id="PF01872">
    <property type="entry name" value="RibD_C"/>
    <property type="match status" value="1"/>
</dbReference>
<comment type="function">
    <text evidence="1 15">Converts 2,5-diamino-6-(ribosylamino)-4(3h)-pyrimidinone 5'-phosphate into 5-amino-6-(ribosylamino)-2,4(1h,3h)-pyrimidinedione 5'-phosphate.</text>
</comment>
<keyword evidence="9 15" id="KW-0862">Zinc</keyword>
<dbReference type="AlphaFoldDB" id="A0A4R2SXC1"/>
<comment type="similarity">
    <text evidence="4 15">In the N-terminal section; belongs to the cytidine and deoxycytidylate deaminase family.</text>
</comment>
<evidence type="ECO:0000256" key="18">
    <source>
        <dbReference type="PIRSR" id="PIRSR006769-3"/>
    </source>
</evidence>
<dbReference type="InterPro" id="IPR016192">
    <property type="entry name" value="APOBEC/CMP_deaminase_Zn-bd"/>
</dbReference>
<feature type="binding site" evidence="18">
    <location>
        <position position="49"/>
    </location>
    <ligand>
        <name>Zn(2+)</name>
        <dbReference type="ChEBI" id="CHEBI:29105"/>
        <note>catalytic</note>
    </ligand>
</feature>
<dbReference type="EMBL" id="SLYC01000064">
    <property type="protein sequence ID" value="TCP95137.1"/>
    <property type="molecule type" value="Genomic_DNA"/>
</dbReference>
<dbReference type="InterPro" id="IPR002125">
    <property type="entry name" value="CMP_dCMP_dom"/>
</dbReference>
<dbReference type="PANTHER" id="PTHR38011">
    <property type="entry name" value="DIHYDROFOLATE REDUCTASE FAMILY PROTEIN (AFU_ORTHOLOGUE AFUA_8G06820)"/>
    <property type="match status" value="1"/>
</dbReference>
<keyword evidence="8 15" id="KW-0378">Hydrolase</keyword>
<dbReference type="Gene3D" id="3.40.140.10">
    <property type="entry name" value="Cytidine Deaminase, domain 2"/>
    <property type="match status" value="1"/>
</dbReference>
<evidence type="ECO:0000256" key="4">
    <source>
        <dbReference type="ARBA" id="ARBA00005259"/>
    </source>
</evidence>
<evidence type="ECO:0000256" key="5">
    <source>
        <dbReference type="ARBA" id="ARBA00007417"/>
    </source>
</evidence>
<proteinExistence type="inferred from homology"/>
<evidence type="ECO:0000256" key="2">
    <source>
        <dbReference type="ARBA" id="ARBA00004882"/>
    </source>
</evidence>
<keyword evidence="10 15" id="KW-0521">NADP</keyword>
<comment type="caution">
    <text evidence="20">The sequence shown here is derived from an EMBL/GenBank/DDBJ whole genome shotgun (WGS) entry which is preliminary data.</text>
</comment>
<protein>
    <recommendedName>
        <fullName evidence="15">Riboflavin biosynthesis protein RibD</fullName>
    </recommendedName>
    <domain>
        <recommendedName>
            <fullName evidence="15">Diaminohydroxyphosphoribosylaminopyrimidine deaminase</fullName>
            <shortName evidence="15">DRAP deaminase</shortName>
            <ecNumber evidence="15">3.5.4.26</ecNumber>
        </recommendedName>
        <alternativeName>
            <fullName evidence="15">Riboflavin-specific deaminase</fullName>
        </alternativeName>
    </domain>
    <domain>
        <recommendedName>
            <fullName evidence="15">5-amino-6-(5-phosphoribosylamino)uracil reductase</fullName>
            <ecNumber evidence="15">1.1.1.193</ecNumber>
        </recommendedName>
        <alternativeName>
            <fullName evidence="15">HTP reductase</fullName>
        </alternativeName>
    </domain>
</protein>
<dbReference type="GO" id="GO:0050661">
    <property type="term" value="F:NADP binding"/>
    <property type="evidence" value="ECO:0007669"/>
    <property type="project" value="InterPro"/>
</dbReference>
<evidence type="ECO:0000256" key="16">
    <source>
        <dbReference type="PIRSR" id="PIRSR006769-1"/>
    </source>
</evidence>
<dbReference type="NCBIfam" id="TIGR00326">
    <property type="entry name" value="eubact_ribD"/>
    <property type="match status" value="1"/>
</dbReference>
<keyword evidence="11 15" id="KW-0560">Oxidoreductase</keyword>
<dbReference type="GO" id="GO:0008703">
    <property type="term" value="F:5-amino-6-(5-phosphoribosylamino)uracil reductase activity"/>
    <property type="evidence" value="ECO:0007669"/>
    <property type="project" value="UniProtKB-EC"/>
</dbReference>
<feature type="binding site" evidence="18">
    <location>
        <position position="83"/>
    </location>
    <ligand>
        <name>Zn(2+)</name>
        <dbReference type="ChEBI" id="CHEBI:29105"/>
        <note>catalytic</note>
    </ligand>
</feature>
<dbReference type="NCBIfam" id="TIGR00227">
    <property type="entry name" value="ribD_Cterm"/>
    <property type="match status" value="1"/>
</dbReference>
<evidence type="ECO:0000256" key="8">
    <source>
        <dbReference type="ARBA" id="ARBA00022801"/>
    </source>
</evidence>